<keyword evidence="1" id="KW-1133">Transmembrane helix</keyword>
<accession>A0A4R5WZ95</accession>
<evidence type="ECO:0000313" key="3">
    <source>
        <dbReference type="Proteomes" id="UP001229081"/>
    </source>
</evidence>
<proteinExistence type="predicted"/>
<reference evidence="2" key="1">
    <citation type="submission" date="2023-06" db="EMBL/GenBank/DDBJ databases">
        <title>Identification of two novel mycobacterium reveal diversities and complexities of Mycobacterium gordonae clade.</title>
        <authorList>
            <person name="Matsumoto Y."/>
            <person name="Nakamura S."/>
            <person name="Motooka D."/>
            <person name="Fukushima K."/>
        </authorList>
    </citation>
    <scope>NUCLEOTIDE SEQUENCE</scope>
    <source>
        <strain evidence="2">TY812</strain>
    </source>
</reference>
<keyword evidence="1" id="KW-0472">Membrane</keyword>
<organism evidence="2 3">
    <name type="scientific">Mycobacterium paragordonae</name>
    <dbReference type="NCBI Taxonomy" id="1389713"/>
    <lineage>
        <taxon>Bacteria</taxon>
        <taxon>Bacillati</taxon>
        <taxon>Actinomycetota</taxon>
        <taxon>Actinomycetes</taxon>
        <taxon>Mycobacteriales</taxon>
        <taxon>Mycobacteriaceae</taxon>
        <taxon>Mycobacterium</taxon>
    </lineage>
</organism>
<comment type="caution">
    <text evidence="2">The sequence shown here is derived from an EMBL/GenBank/DDBJ whole genome shotgun (WGS) entry which is preliminary data.</text>
</comment>
<evidence type="ECO:0000313" key="2">
    <source>
        <dbReference type="EMBL" id="MDP7737670.1"/>
    </source>
</evidence>
<name>A0A4R5WZ95_9MYCO</name>
<dbReference type="AlphaFoldDB" id="A0A4R5WZ95"/>
<feature type="transmembrane region" description="Helical" evidence="1">
    <location>
        <begin position="95"/>
        <end position="116"/>
    </location>
</feature>
<keyword evidence="1" id="KW-0812">Transmembrane</keyword>
<gene>
    <name evidence="2" type="ORF">QXL92_23265</name>
</gene>
<dbReference type="EMBL" id="JAUFSA010000001">
    <property type="protein sequence ID" value="MDP7737670.1"/>
    <property type="molecule type" value="Genomic_DNA"/>
</dbReference>
<sequence length="166" mass="17788">MVGLYKRLWINAWRKILSSRVLTLDGWVAFDLPRSVTVLGEALLLGLAGVHVYILMTASALPGPFVLYALALAVGCLIAAVTMVTTIGSVVPQRGWYLGSLICLGFLGVYLCSRIIRLSGLESLTGRWDVAPGTLAMALAAGFIALHTTVLSGINVAYPNRQGWQD</sequence>
<dbReference type="RefSeq" id="WP_065048165.1">
    <property type="nucleotide sequence ID" value="NZ_JAUFSA010000001.1"/>
</dbReference>
<feature type="transmembrane region" description="Helical" evidence="1">
    <location>
        <begin position="42"/>
        <end position="61"/>
    </location>
</feature>
<feature type="transmembrane region" description="Helical" evidence="1">
    <location>
        <begin position="67"/>
        <end position="88"/>
    </location>
</feature>
<evidence type="ECO:0000256" key="1">
    <source>
        <dbReference type="SAM" id="Phobius"/>
    </source>
</evidence>
<dbReference type="Proteomes" id="UP001229081">
    <property type="component" value="Unassembled WGS sequence"/>
</dbReference>
<feature type="transmembrane region" description="Helical" evidence="1">
    <location>
        <begin position="136"/>
        <end position="158"/>
    </location>
</feature>
<protein>
    <submittedName>
        <fullName evidence="2">Oxidoreductase</fullName>
    </submittedName>
</protein>